<evidence type="ECO:0000313" key="2">
    <source>
        <dbReference type="Proteomes" id="UP001159363"/>
    </source>
</evidence>
<protein>
    <recommendedName>
        <fullName evidence="3">Secreted protein</fullName>
    </recommendedName>
</protein>
<name>A0ABQ9I4G1_9NEOP</name>
<keyword evidence="2" id="KW-1185">Reference proteome</keyword>
<comment type="caution">
    <text evidence="1">The sequence shown here is derived from an EMBL/GenBank/DDBJ whole genome shotgun (WGS) entry which is preliminary data.</text>
</comment>
<reference evidence="1 2" key="1">
    <citation type="submission" date="2023-02" db="EMBL/GenBank/DDBJ databases">
        <title>LHISI_Scaffold_Assembly.</title>
        <authorList>
            <person name="Stuart O.P."/>
            <person name="Cleave R."/>
            <person name="Magrath M.J.L."/>
            <person name="Mikheyev A.S."/>
        </authorList>
    </citation>
    <scope>NUCLEOTIDE SEQUENCE [LARGE SCALE GENOMIC DNA]</scope>
    <source>
        <strain evidence="1">Daus_M_001</strain>
        <tissue evidence="1">Leg muscle</tissue>
    </source>
</reference>
<accession>A0ABQ9I4G1</accession>
<sequence length="130" mass="14345">MRYIMQWVPATTCLLRCLVPRQLVYVKNSLSSSSRNFCAGFVPQWSSPHNVVKPLSYTTCLVKVSSRLKMAIHCDDLRLAMEMPRAETVSQKGAQTSRILTPASSGGELRMSSSENVGALSSTCFLLQCP</sequence>
<evidence type="ECO:0008006" key="3">
    <source>
        <dbReference type="Google" id="ProtNLM"/>
    </source>
</evidence>
<organism evidence="1 2">
    <name type="scientific">Dryococelus australis</name>
    <dbReference type="NCBI Taxonomy" id="614101"/>
    <lineage>
        <taxon>Eukaryota</taxon>
        <taxon>Metazoa</taxon>
        <taxon>Ecdysozoa</taxon>
        <taxon>Arthropoda</taxon>
        <taxon>Hexapoda</taxon>
        <taxon>Insecta</taxon>
        <taxon>Pterygota</taxon>
        <taxon>Neoptera</taxon>
        <taxon>Polyneoptera</taxon>
        <taxon>Phasmatodea</taxon>
        <taxon>Verophasmatodea</taxon>
        <taxon>Anareolatae</taxon>
        <taxon>Phasmatidae</taxon>
        <taxon>Eurycanthinae</taxon>
        <taxon>Dryococelus</taxon>
    </lineage>
</organism>
<dbReference type="Proteomes" id="UP001159363">
    <property type="component" value="Chromosome 2"/>
</dbReference>
<proteinExistence type="predicted"/>
<gene>
    <name evidence="1" type="ORF">PR048_004072</name>
</gene>
<evidence type="ECO:0000313" key="1">
    <source>
        <dbReference type="EMBL" id="KAJ8891544.1"/>
    </source>
</evidence>
<dbReference type="EMBL" id="JARBHB010000002">
    <property type="protein sequence ID" value="KAJ8891544.1"/>
    <property type="molecule type" value="Genomic_DNA"/>
</dbReference>